<reference evidence="1" key="2">
    <citation type="submission" date="2020-09" db="EMBL/GenBank/DDBJ databases">
        <authorList>
            <person name="Sun Q."/>
            <person name="Zhou Y."/>
        </authorList>
    </citation>
    <scope>NUCLEOTIDE SEQUENCE</scope>
    <source>
        <strain evidence="1">CGMCC 1.12187</strain>
    </source>
</reference>
<comment type="caution">
    <text evidence="1">The sequence shown here is derived from an EMBL/GenBank/DDBJ whole genome shotgun (WGS) entry which is preliminary data.</text>
</comment>
<keyword evidence="2" id="KW-1185">Reference proteome</keyword>
<sequence>MELTKYTHSCVRLEKAGRVLVVDPGNLSEPGELAEALDGAHHVLVTHVHPDHLDREPLLAHLRAHPGTAVHAPASVAAGLREELGEGFAVHDAEPETVLELDGFTVRTFGGQHALIHPQIRTVDNIGYLIDGTVYHPGDSLVVPHGLSVPVLLAPLHAPWNKMSEVIDFVVAVRPRQVHQIHDGLLSPAGFRIIEKQVSAFAAKYGVRYRHLGVGERVVL</sequence>
<dbReference type="Pfam" id="PF13483">
    <property type="entry name" value="Lactamase_B_3"/>
    <property type="match status" value="1"/>
</dbReference>
<proteinExistence type="predicted"/>
<dbReference type="PANTHER" id="PTHR43546:SF3">
    <property type="entry name" value="UPF0173 METAL-DEPENDENT HYDROLASE MJ1163"/>
    <property type="match status" value="1"/>
</dbReference>
<dbReference type="InterPro" id="IPR050114">
    <property type="entry name" value="UPF0173_UPF0282_UlaG_hydrolase"/>
</dbReference>
<organism evidence="1 2">
    <name type="scientific">Kocuria dechangensis</name>
    <dbReference type="NCBI Taxonomy" id="1176249"/>
    <lineage>
        <taxon>Bacteria</taxon>
        <taxon>Bacillati</taxon>
        <taxon>Actinomycetota</taxon>
        <taxon>Actinomycetes</taxon>
        <taxon>Micrococcales</taxon>
        <taxon>Micrococcaceae</taxon>
        <taxon>Kocuria</taxon>
    </lineage>
</organism>
<dbReference type="PANTHER" id="PTHR43546">
    <property type="entry name" value="UPF0173 METAL-DEPENDENT HYDROLASE MJ1163-RELATED"/>
    <property type="match status" value="1"/>
</dbReference>
<dbReference type="SUPFAM" id="SSF56281">
    <property type="entry name" value="Metallo-hydrolase/oxidoreductase"/>
    <property type="match status" value="1"/>
</dbReference>
<dbReference type="AlphaFoldDB" id="A0A917GW05"/>
<dbReference type="EMBL" id="BMEQ01000009">
    <property type="protein sequence ID" value="GGG57821.1"/>
    <property type="molecule type" value="Genomic_DNA"/>
</dbReference>
<dbReference type="RefSeq" id="WP_188536894.1">
    <property type="nucleotide sequence ID" value="NZ_BMEQ01000009.1"/>
</dbReference>
<dbReference type="InterPro" id="IPR036866">
    <property type="entry name" value="RibonucZ/Hydroxyglut_hydro"/>
</dbReference>
<dbReference type="Proteomes" id="UP000638848">
    <property type="component" value="Unassembled WGS sequence"/>
</dbReference>
<gene>
    <name evidence="1" type="ORF">GCM10011374_20740</name>
</gene>
<dbReference type="Gene3D" id="3.60.15.10">
    <property type="entry name" value="Ribonuclease Z/Hydroxyacylglutathione hydrolase-like"/>
    <property type="match status" value="1"/>
</dbReference>
<accession>A0A917GW05</accession>
<evidence type="ECO:0000313" key="2">
    <source>
        <dbReference type="Proteomes" id="UP000638848"/>
    </source>
</evidence>
<evidence type="ECO:0000313" key="1">
    <source>
        <dbReference type="EMBL" id="GGG57821.1"/>
    </source>
</evidence>
<protein>
    <submittedName>
        <fullName evidence="1">MBL fold metallo-hydrolase</fullName>
    </submittedName>
</protein>
<reference evidence="1" key="1">
    <citation type="journal article" date="2014" name="Int. J. Syst. Evol. Microbiol.">
        <title>Complete genome sequence of Corynebacterium casei LMG S-19264T (=DSM 44701T), isolated from a smear-ripened cheese.</title>
        <authorList>
            <consortium name="US DOE Joint Genome Institute (JGI-PGF)"/>
            <person name="Walter F."/>
            <person name="Albersmeier A."/>
            <person name="Kalinowski J."/>
            <person name="Ruckert C."/>
        </authorList>
    </citation>
    <scope>NUCLEOTIDE SEQUENCE</scope>
    <source>
        <strain evidence="1">CGMCC 1.12187</strain>
    </source>
</reference>
<name>A0A917GW05_9MICC</name>